<dbReference type="Proteomes" id="UP001442841">
    <property type="component" value="Chromosome"/>
</dbReference>
<dbReference type="PANTHER" id="PTHR43343:SF3">
    <property type="entry name" value="PROTEASE DO-LIKE 8, CHLOROPLASTIC"/>
    <property type="match status" value="1"/>
</dbReference>
<name>A0ABZ3FS93_9ACTN</name>
<feature type="region of interest" description="Disordered" evidence="4">
    <location>
        <begin position="1"/>
        <end position="62"/>
    </location>
</feature>
<dbReference type="PROSITE" id="PS50106">
    <property type="entry name" value="PDZ"/>
    <property type="match status" value="1"/>
</dbReference>
<dbReference type="SUPFAM" id="SSF50156">
    <property type="entry name" value="PDZ domain-like"/>
    <property type="match status" value="1"/>
</dbReference>
<dbReference type="SUPFAM" id="SSF50494">
    <property type="entry name" value="Trypsin-like serine proteases"/>
    <property type="match status" value="1"/>
</dbReference>
<keyword evidence="3" id="KW-0378">Hydrolase</keyword>
<feature type="domain" description="PDZ" evidence="5">
    <location>
        <begin position="324"/>
        <end position="411"/>
    </location>
</feature>
<dbReference type="Pfam" id="PF13365">
    <property type="entry name" value="Trypsin_2"/>
    <property type="match status" value="1"/>
</dbReference>
<dbReference type="InterPro" id="IPR009003">
    <property type="entry name" value="Peptidase_S1_PA"/>
</dbReference>
<dbReference type="InterPro" id="IPR001940">
    <property type="entry name" value="Peptidase_S1C"/>
</dbReference>
<dbReference type="Gene3D" id="2.30.42.10">
    <property type="match status" value="1"/>
</dbReference>
<dbReference type="PANTHER" id="PTHR43343">
    <property type="entry name" value="PEPTIDASE S12"/>
    <property type="match status" value="1"/>
</dbReference>
<dbReference type="PRINTS" id="PR00834">
    <property type="entry name" value="PROTEASES2C"/>
</dbReference>
<accession>A0ABZ3FS93</accession>
<dbReference type="Pfam" id="PF13180">
    <property type="entry name" value="PDZ_2"/>
    <property type="match status" value="1"/>
</dbReference>
<keyword evidence="7" id="KW-1185">Reference proteome</keyword>
<evidence type="ECO:0000256" key="3">
    <source>
        <dbReference type="ARBA" id="ARBA00022801"/>
    </source>
</evidence>
<dbReference type="SMART" id="SM00228">
    <property type="entry name" value="PDZ"/>
    <property type="match status" value="1"/>
</dbReference>
<dbReference type="EMBL" id="CP154795">
    <property type="protein sequence ID" value="XAN08277.1"/>
    <property type="molecule type" value="Genomic_DNA"/>
</dbReference>
<dbReference type="InterPro" id="IPR043504">
    <property type="entry name" value="Peptidase_S1_PA_chymotrypsin"/>
</dbReference>
<evidence type="ECO:0000313" key="7">
    <source>
        <dbReference type="Proteomes" id="UP001442841"/>
    </source>
</evidence>
<dbReference type="RefSeq" id="WP_425309732.1">
    <property type="nucleotide sequence ID" value="NZ_CP154795.1"/>
</dbReference>
<evidence type="ECO:0000256" key="2">
    <source>
        <dbReference type="ARBA" id="ARBA00022670"/>
    </source>
</evidence>
<dbReference type="InterPro" id="IPR036034">
    <property type="entry name" value="PDZ_sf"/>
</dbReference>
<dbReference type="Gene3D" id="2.40.10.10">
    <property type="entry name" value="Trypsin-like serine proteases"/>
    <property type="match status" value="2"/>
</dbReference>
<reference evidence="6 7" key="1">
    <citation type="submission" date="2024-04" db="EMBL/GenBank/DDBJ databases">
        <title>Isolation of an actinomycete strain from pig manure.</title>
        <authorList>
            <person name="Gong T."/>
            <person name="Yu Z."/>
            <person name="An M."/>
            <person name="Wei C."/>
            <person name="Yang W."/>
            <person name="Liu L."/>
        </authorList>
    </citation>
    <scope>NUCLEOTIDE SEQUENCE [LARGE SCALE GENOMIC DNA]</scope>
    <source>
        <strain evidence="6 7">ZF39</strain>
    </source>
</reference>
<feature type="compositionally biased region" description="Polar residues" evidence="4">
    <location>
        <begin position="11"/>
        <end position="20"/>
    </location>
</feature>
<sequence length="425" mass="41983">MDTVLGFPEVNMSTLQQQPTVPGHGPAGGPVRSSGQQPPQGPPQAYARPPAPTPPKPRNRRPGWLAMSAVAVVAALAASGTTAALVQQEPSAVSGTTVTRVVQGNTANPDWSATAAAAGPSVVSIAVRSTQGEAEGSGVVLDTAGHIVTNHHVVAGGGQLEVTLSDRRVYAARVVATDPSTDLAVIQLSDPPGNLAPMTFGEVTGLRVGQPVMALGNPLGLSETVTTGIISALDRPVVTTQEPSGGGSGARGAASSAQVVTNAIQTNAAINPGNSGGALVNANGELIGITSSIATLGSSQGQSGNLGIGFAIPADQVKAVTDELIANGKANHAYLGVATSDTGTTVNGAGYVGAGVQSVSEGTPAAAAGLRVGDVIIGVEKEPVTGSEGLIAQVRDRRPGDTVTLQVVRGGAEVGVPVTLATAPN</sequence>
<feature type="compositionally biased region" description="Low complexity" evidence="4">
    <location>
        <begin position="29"/>
        <end position="48"/>
    </location>
</feature>
<evidence type="ECO:0000256" key="1">
    <source>
        <dbReference type="ARBA" id="ARBA00010541"/>
    </source>
</evidence>
<dbReference type="InterPro" id="IPR001478">
    <property type="entry name" value="PDZ"/>
</dbReference>
<dbReference type="CDD" id="cd06779">
    <property type="entry name" value="cpPDZ_Deg_HtrA-like"/>
    <property type="match status" value="1"/>
</dbReference>
<evidence type="ECO:0000313" key="6">
    <source>
        <dbReference type="EMBL" id="XAN08277.1"/>
    </source>
</evidence>
<keyword evidence="2" id="KW-0645">Protease</keyword>
<dbReference type="InterPro" id="IPR051201">
    <property type="entry name" value="Chloro_Bact_Ser_Proteases"/>
</dbReference>
<proteinExistence type="inferred from homology"/>
<gene>
    <name evidence="6" type="ORF">AADG42_13530</name>
</gene>
<protein>
    <submittedName>
        <fullName evidence="6">Trypsin-like peptidase domain-containing protein</fullName>
    </submittedName>
</protein>
<organism evidence="6 7">
    <name type="scientific">Ammonicoccus fulvus</name>
    <dbReference type="NCBI Taxonomy" id="3138240"/>
    <lineage>
        <taxon>Bacteria</taxon>
        <taxon>Bacillati</taxon>
        <taxon>Actinomycetota</taxon>
        <taxon>Actinomycetes</taxon>
        <taxon>Propionibacteriales</taxon>
        <taxon>Propionibacteriaceae</taxon>
        <taxon>Ammonicoccus</taxon>
    </lineage>
</organism>
<evidence type="ECO:0000256" key="4">
    <source>
        <dbReference type="SAM" id="MobiDB-lite"/>
    </source>
</evidence>
<evidence type="ECO:0000259" key="5">
    <source>
        <dbReference type="PROSITE" id="PS50106"/>
    </source>
</evidence>
<comment type="similarity">
    <text evidence="1">Belongs to the peptidase S1C family.</text>
</comment>